<dbReference type="Proteomes" id="UP000237000">
    <property type="component" value="Unassembled WGS sequence"/>
</dbReference>
<dbReference type="InterPro" id="IPR036312">
    <property type="entry name" value="Bifun_inhib/LTP/seed_sf"/>
</dbReference>
<dbReference type="CDD" id="cd04660">
    <property type="entry name" value="nsLTP_like"/>
    <property type="match status" value="1"/>
</dbReference>
<feature type="signal peptide" evidence="4">
    <location>
        <begin position="1"/>
        <end position="18"/>
    </location>
</feature>
<dbReference type="PANTHER" id="PTHR33286">
    <property type="entry name" value="BIFUNCTIONAL INHIBITOR/LIPID-TRANSFER PROTEIN/SEED STORAGE 2S ALBUMIN SUPERFAMILY PROTEIN"/>
    <property type="match status" value="1"/>
</dbReference>
<proteinExistence type="predicted"/>
<keyword evidence="7" id="KW-1185">Reference proteome</keyword>
<protein>
    <submittedName>
        <fullName evidence="6">Bifunctional inhibitor/plant lipid transfer protein/seed storage helical domain containing protein</fullName>
    </submittedName>
</protein>
<gene>
    <name evidence="6" type="ORF">TorRG33x02_312120</name>
</gene>
<feature type="domain" description="Bifunctional inhibitor/plant lipid transfer protein/seed storage helical" evidence="5">
    <location>
        <begin position="46"/>
        <end position="109"/>
    </location>
</feature>
<dbReference type="InterPro" id="IPR016140">
    <property type="entry name" value="Bifunc_inhib/LTP/seed_store"/>
</dbReference>
<evidence type="ECO:0000259" key="5">
    <source>
        <dbReference type="SMART" id="SM00499"/>
    </source>
</evidence>
<organism evidence="6 7">
    <name type="scientific">Trema orientale</name>
    <name type="common">Charcoal tree</name>
    <name type="synonym">Celtis orientalis</name>
    <dbReference type="NCBI Taxonomy" id="63057"/>
    <lineage>
        <taxon>Eukaryota</taxon>
        <taxon>Viridiplantae</taxon>
        <taxon>Streptophyta</taxon>
        <taxon>Embryophyta</taxon>
        <taxon>Tracheophyta</taxon>
        <taxon>Spermatophyta</taxon>
        <taxon>Magnoliopsida</taxon>
        <taxon>eudicotyledons</taxon>
        <taxon>Gunneridae</taxon>
        <taxon>Pentapetalae</taxon>
        <taxon>rosids</taxon>
        <taxon>fabids</taxon>
        <taxon>Rosales</taxon>
        <taxon>Cannabaceae</taxon>
        <taxon>Trema</taxon>
    </lineage>
</organism>
<evidence type="ECO:0000256" key="2">
    <source>
        <dbReference type="ARBA" id="ARBA00022448"/>
    </source>
</evidence>
<evidence type="ECO:0000256" key="1">
    <source>
        <dbReference type="ARBA" id="ARBA00003211"/>
    </source>
</evidence>
<sequence length="122" mass="13038">MARLSWSWMVLAIWVVTGVSFFSETTVVYGQAAGCDGDIQGLITHCAVYVQKGTPMADPSAACCGAVKTVDIPCVCKNITKEIENLVDMNKVFHLASACGRPLPHGTKCGSKSFVDTSYDQS</sequence>
<keyword evidence="2" id="KW-0813">Transport</keyword>
<evidence type="ECO:0000256" key="4">
    <source>
        <dbReference type="SAM" id="SignalP"/>
    </source>
</evidence>
<dbReference type="EMBL" id="JXTC01000477">
    <property type="protein sequence ID" value="PON51198.1"/>
    <property type="molecule type" value="Genomic_DNA"/>
</dbReference>
<evidence type="ECO:0000313" key="7">
    <source>
        <dbReference type="Proteomes" id="UP000237000"/>
    </source>
</evidence>
<keyword evidence="4" id="KW-0732">Signal</keyword>
<dbReference type="AlphaFoldDB" id="A0A2P5BQY0"/>
<comment type="caution">
    <text evidence="6">The sequence shown here is derived from an EMBL/GenBank/DDBJ whole genome shotgun (WGS) entry which is preliminary data.</text>
</comment>
<name>A0A2P5BQY0_TREOI</name>
<comment type="function">
    <text evidence="1">Plant non-specific lipid-transfer proteins transfer phospholipids as well as galactolipids across membranes. May play a role in wax or cutin deposition in the cell walls of expanding epidermal cells and certain secretory tissues.</text>
</comment>
<dbReference type="OrthoDB" id="1151225at2759"/>
<dbReference type="SUPFAM" id="SSF47699">
    <property type="entry name" value="Bifunctional inhibitor/lipid-transfer protein/seed storage 2S albumin"/>
    <property type="match status" value="1"/>
</dbReference>
<dbReference type="Pfam" id="PF14368">
    <property type="entry name" value="LTP_2"/>
    <property type="match status" value="1"/>
</dbReference>
<accession>A0A2P5BQY0</accession>
<evidence type="ECO:0000256" key="3">
    <source>
        <dbReference type="ARBA" id="ARBA00023121"/>
    </source>
</evidence>
<dbReference type="STRING" id="63057.A0A2P5BQY0"/>
<dbReference type="SMART" id="SM00499">
    <property type="entry name" value="AAI"/>
    <property type="match status" value="1"/>
</dbReference>
<keyword evidence="3" id="KW-0446">Lipid-binding</keyword>
<dbReference type="InParanoid" id="A0A2P5BQY0"/>
<feature type="chain" id="PRO_5015120767" evidence="4">
    <location>
        <begin position="19"/>
        <end position="122"/>
    </location>
</feature>
<dbReference type="InterPro" id="IPR044741">
    <property type="entry name" value="NsLTP-like"/>
</dbReference>
<evidence type="ECO:0000313" key="6">
    <source>
        <dbReference type="EMBL" id="PON51198.1"/>
    </source>
</evidence>
<dbReference type="GO" id="GO:0008289">
    <property type="term" value="F:lipid binding"/>
    <property type="evidence" value="ECO:0007669"/>
    <property type="project" value="UniProtKB-KW"/>
</dbReference>
<dbReference type="PANTHER" id="PTHR33286:SF54">
    <property type="entry name" value="BIFUNCTIONAL INHIBITOR_LIPID-TRANSFER PROTEIN_SEED STORAGE 2S ALBUMIN SUPERFAMILY PROTEIN"/>
    <property type="match status" value="1"/>
</dbReference>
<reference evidence="7" key="1">
    <citation type="submission" date="2016-06" db="EMBL/GenBank/DDBJ databases">
        <title>Parallel loss of symbiosis genes in relatives of nitrogen-fixing non-legume Parasponia.</title>
        <authorList>
            <person name="Van Velzen R."/>
            <person name="Holmer R."/>
            <person name="Bu F."/>
            <person name="Rutten L."/>
            <person name="Van Zeijl A."/>
            <person name="Liu W."/>
            <person name="Santuari L."/>
            <person name="Cao Q."/>
            <person name="Sharma T."/>
            <person name="Shen D."/>
            <person name="Roswanjaya Y."/>
            <person name="Wardhani T."/>
            <person name="Kalhor M.S."/>
            <person name="Jansen J."/>
            <person name="Van den Hoogen J."/>
            <person name="Gungor B."/>
            <person name="Hartog M."/>
            <person name="Hontelez J."/>
            <person name="Verver J."/>
            <person name="Yang W.-C."/>
            <person name="Schijlen E."/>
            <person name="Repin R."/>
            <person name="Schilthuizen M."/>
            <person name="Schranz E."/>
            <person name="Heidstra R."/>
            <person name="Miyata K."/>
            <person name="Fedorova E."/>
            <person name="Kohlen W."/>
            <person name="Bisseling T."/>
            <person name="Smit S."/>
            <person name="Geurts R."/>
        </authorList>
    </citation>
    <scope>NUCLEOTIDE SEQUENCE [LARGE SCALE GENOMIC DNA]</scope>
    <source>
        <strain evidence="7">cv. RG33-2</strain>
    </source>
</reference>
<dbReference type="Gene3D" id="1.10.110.10">
    <property type="entry name" value="Plant lipid-transfer and hydrophobic proteins"/>
    <property type="match status" value="1"/>
</dbReference>
<dbReference type="FunCoup" id="A0A2P5BQY0">
    <property type="interactions" value="91"/>
</dbReference>